<keyword evidence="1" id="KW-0812">Transmembrane</keyword>
<gene>
    <name evidence="2" type="ORF">ECB94_16975</name>
</gene>
<evidence type="ECO:0000313" key="2">
    <source>
        <dbReference type="EMBL" id="AYV22840.1"/>
    </source>
</evidence>
<keyword evidence="1" id="KW-1133">Transmembrane helix</keyword>
<sequence>MIKDFGQTAEKLSGNPLGIIALFIVLLYGIAGLVISSSANFLTTEERLPLIWLLVIFPFLVLFVFAWLVSQHHTKLYAPKDFVSDEAFLRALTPTEKQVKQQEEIAKFEEDSSSSSSMNFTVTTPKNTSRPVGVMYDYGLAEDLAIAHLKSTQNLNILQNQEIRRGDQRIQVDGLAVSENMLTAFEVQLMKGEYINKNLRNRMADIAYKAMQLAAFSKNSKAKLVYVAVVDGLSKEIEEKISNRFQEFSSASVVPIELVLLDFDAIKQTHGA</sequence>
<reference evidence="2 3" key="1">
    <citation type="submission" date="2018-11" db="EMBL/GenBank/DDBJ databases">
        <title>Complete Genome Sequence of Vbrio mediterranei 117-T6: a Potential Pathogen Bacteria Isolated from the Conchocelis of Pyropia.</title>
        <authorList>
            <person name="Liu Q."/>
        </authorList>
    </citation>
    <scope>NUCLEOTIDE SEQUENCE [LARGE SCALE GENOMIC DNA]</scope>
    <source>
        <strain evidence="2 3">117-T6</strain>
    </source>
</reference>
<dbReference type="AlphaFoldDB" id="A0A3G4VDL1"/>
<protein>
    <submittedName>
        <fullName evidence="2">Uncharacterized protein</fullName>
    </submittedName>
</protein>
<accession>A0A3G4VDL1</accession>
<organism evidence="2 3">
    <name type="scientific">Vibrio mediterranei</name>
    <dbReference type="NCBI Taxonomy" id="689"/>
    <lineage>
        <taxon>Bacteria</taxon>
        <taxon>Pseudomonadati</taxon>
        <taxon>Pseudomonadota</taxon>
        <taxon>Gammaproteobacteria</taxon>
        <taxon>Vibrionales</taxon>
        <taxon>Vibrionaceae</taxon>
        <taxon>Vibrio</taxon>
    </lineage>
</organism>
<dbReference type="Proteomes" id="UP000279760">
    <property type="component" value="Chromosome 1"/>
</dbReference>
<dbReference type="RefSeq" id="WP_124941098.1">
    <property type="nucleotide sequence ID" value="NZ_CP033577.1"/>
</dbReference>
<feature type="transmembrane region" description="Helical" evidence="1">
    <location>
        <begin position="12"/>
        <end position="35"/>
    </location>
</feature>
<dbReference type="EMBL" id="CP033577">
    <property type="protein sequence ID" value="AYV22840.1"/>
    <property type="molecule type" value="Genomic_DNA"/>
</dbReference>
<proteinExistence type="predicted"/>
<evidence type="ECO:0000313" key="3">
    <source>
        <dbReference type="Proteomes" id="UP000279760"/>
    </source>
</evidence>
<evidence type="ECO:0000256" key="1">
    <source>
        <dbReference type="SAM" id="Phobius"/>
    </source>
</evidence>
<keyword evidence="1" id="KW-0472">Membrane</keyword>
<name>A0A3G4VDL1_9VIBR</name>
<feature type="transmembrane region" description="Helical" evidence="1">
    <location>
        <begin position="50"/>
        <end position="70"/>
    </location>
</feature>